<dbReference type="Pfam" id="PF00082">
    <property type="entry name" value="Peptidase_S8"/>
    <property type="match status" value="1"/>
</dbReference>
<feature type="active site" description="Charge relay system" evidence="8 9">
    <location>
        <position position="145"/>
    </location>
</feature>
<protein>
    <recommendedName>
        <fullName evidence="17">Peptidase S8/S53 domain-containing protein</fullName>
    </recommendedName>
</protein>
<sequence>MHILLLPLLLSLILRSTQNQQPSNPPKTFIILSDGASKPTVFPTHTHWFKSMASSINPPLSKPFIHTYSTLFRGFSAALTKTQLRHIKKMNGVLAVFPDETLQLHTTRSPEFIGLCVKTTPICQETSRLLKISKNGSESVIGILDTGIWPEHPSFQDQGLDPIPSHFKGHCQDGQDFNKSHCNRKLIGAKYFSGGYETMVKNLGGEILSARDYDGHGTHVASIAAGRSVSGAGFYGFAGVVSGGVAPESRISVYKVCWFNGCLLSDIVKAFDEAVKDGVNVISMSLGSLKLPFYMDLIAISAFRASEKGISVIASAGNEGPEKGSVSYLAPWITTVGAGTIDRDFPASVKLGNGKIIKGQSLTPQSEMPRKNRRLLFFGKITSHSHQIFRNSSSLKGSIVICYTGKGVSRSTVGMWLKSKGAVAMIISHEQFDPLGLIAEPHVLPTITIPISAIHSLKSYLSSSLNPTATIFSKGTALCVRPAPILASFSCRGPNQVEPTVLKPDLMAPGVNILGSWTPHVGPTNLVSDTRVIGFNIQTGTSMACPHVSGAVSLLKAAHPSWSPGTIKSALMTTARVAGNLAGKLISDESSGQNSGPLGIGSGFLQPEKALDPGLVYDLEHEDYTVFLCGLNYSPKQIRLVVGKWVDCGVGSREKDYLLTKLNYPAVVMVMGLNQEWVGVRRRVRNVGSSGCKYRARVVGLSGFDVEIRPKRLRFRRFGERLEYEVGVKRVKDERGNLRNFSVGWFKWEEEGGQHIVRSPVLVLEDDFVRGILHKL</sequence>
<dbReference type="CDD" id="cd02120">
    <property type="entry name" value="PA_subtilisin_like"/>
    <property type="match status" value="1"/>
</dbReference>
<name>W1PBK5_AMBTC</name>
<organism evidence="15 16">
    <name type="scientific">Amborella trichopoda</name>
    <dbReference type="NCBI Taxonomy" id="13333"/>
    <lineage>
        <taxon>Eukaryota</taxon>
        <taxon>Viridiplantae</taxon>
        <taxon>Streptophyta</taxon>
        <taxon>Embryophyta</taxon>
        <taxon>Tracheophyta</taxon>
        <taxon>Spermatophyta</taxon>
        <taxon>Magnoliopsida</taxon>
        <taxon>Amborellales</taxon>
        <taxon>Amborellaceae</taxon>
        <taxon>Amborella</taxon>
    </lineage>
</organism>
<comment type="similarity">
    <text evidence="2 9 10">Belongs to the peptidase S8 family.</text>
</comment>
<dbReference type="GO" id="GO:0006508">
    <property type="term" value="P:proteolysis"/>
    <property type="evidence" value="ECO:0007669"/>
    <property type="project" value="UniProtKB-KW"/>
</dbReference>
<evidence type="ECO:0000256" key="4">
    <source>
        <dbReference type="ARBA" id="ARBA00022729"/>
    </source>
</evidence>
<dbReference type="InterPro" id="IPR023828">
    <property type="entry name" value="Peptidase_S8_Ser-AS"/>
</dbReference>
<dbReference type="InterPro" id="IPR015500">
    <property type="entry name" value="Peptidase_S8_subtilisin-rel"/>
</dbReference>
<comment type="subcellular location">
    <subcellularLocation>
        <location evidence="1">Secreted</location>
    </subcellularLocation>
</comment>
<dbReference type="OMA" id="EPHVIPT"/>
<feature type="active site" description="Charge relay system" evidence="8 9">
    <location>
        <position position="542"/>
    </location>
</feature>
<keyword evidence="5 9" id="KW-0378">Hydrolase</keyword>
<dbReference type="Gene3D" id="3.50.30.30">
    <property type="match status" value="1"/>
</dbReference>
<dbReference type="eggNOG" id="ENOG502QQEK">
    <property type="taxonomic scope" value="Eukaryota"/>
</dbReference>
<evidence type="ECO:0008006" key="17">
    <source>
        <dbReference type="Google" id="ProtNLM"/>
    </source>
</evidence>
<dbReference type="Gene3D" id="2.60.40.2310">
    <property type="match status" value="1"/>
</dbReference>
<evidence type="ECO:0000259" key="12">
    <source>
        <dbReference type="Pfam" id="PF00082"/>
    </source>
</evidence>
<dbReference type="Gramene" id="ERN07287">
    <property type="protein sequence ID" value="ERN07287"/>
    <property type="gene ID" value="AMTR_s00019p00211120"/>
</dbReference>
<dbReference type="Gene3D" id="3.30.70.80">
    <property type="entry name" value="Peptidase S8 propeptide/proteinase inhibitor I9"/>
    <property type="match status" value="1"/>
</dbReference>
<dbReference type="MEROPS" id="S08.014"/>
<evidence type="ECO:0000313" key="16">
    <source>
        <dbReference type="Proteomes" id="UP000017836"/>
    </source>
</evidence>
<keyword evidence="6 9" id="KW-0720">Serine protease</keyword>
<dbReference type="CDD" id="cd04852">
    <property type="entry name" value="Peptidases_S8_3"/>
    <property type="match status" value="1"/>
</dbReference>
<dbReference type="PROSITE" id="PS00136">
    <property type="entry name" value="SUBTILASE_ASP"/>
    <property type="match status" value="1"/>
</dbReference>
<evidence type="ECO:0000256" key="8">
    <source>
        <dbReference type="PIRSR" id="PIRSR615500-1"/>
    </source>
</evidence>
<dbReference type="InterPro" id="IPR041469">
    <property type="entry name" value="Subtilisin-like_FN3"/>
</dbReference>
<dbReference type="Pfam" id="PF05922">
    <property type="entry name" value="Inhibitor_I9"/>
    <property type="match status" value="1"/>
</dbReference>
<keyword evidence="4 11" id="KW-0732">Signal</keyword>
<dbReference type="SUPFAM" id="SSF52743">
    <property type="entry name" value="Subtilisin-like"/>
    <property type="match status" value="1"/>
</dbReference>
<evidence type="ECO:0000256" key="7">
    <source>
        <dbReference type="ARBA" id="ARBA00023180"/>
    </source>
</evidence>
<dbReference type="InterPro" id="IPR034197">
    <property type="entry name" value="Peptidases_S8_3"/>
</dbReference>
<dbReference type="EMBL" id="KI393807">
    <property type="protein sequence ID" value="ERN07287.1"/>
    <property type="molecule type" value="Genomic_DNA"/>
</dbReference>
<evidence type="ECO:0000259" key="14">
    <source>
        <dbReference type="Pfam" id="PF17766"/>
    </source>
</evidence>
<dbReference type="Gene3D" id="3.40.50.200">
    <property type="entry name" value="Peptidase S8/S53 domain"/>
    <property type="match status" value="1"/>
</dbReference>
<evidence type="ECO:0000256" key="3">
    <source>
        <dbReference type="ARBA" id="ARBA00022670"/>
    </source>
</evidence>
<proteinExistence type="inferred from homology"/>
<evidence type="ECO:0000256" key="6">
    <source>
        <dbReference type="ARBA" id="ARBA00022825"/>
    </source>
</evidence>
<dbReference type="InterPro" id="IPR045051">
    <property type="entry name" value="SBT"/>
</dbReference>
<evidence type="ECO:0000259" key="13">
    <source>
        <dbReference type="Pfam" id="PF05922"/>
    </source>
</evidence>
<dbReference type="GO" id="GO:0005576">
    <property type="term" value="C:extracellular region"/>
    <property type="evidence" value="ECO:0000318"/>
    <property type="project" value="GO_Central"/>
</dbReference>
<dbReference type="InterPro" id="IPR023827">
    <property type="entry name" value="Peptidase_S8_Asp-AS"/>
</dbReference>
<dbReference type="HOGENOM" id="CLU_000625_4_6_1"/>
<evidence type="ECO:0000256" key="9">
    <source>
        <dbReference type="PROSITE-ProRule" id="PRU01240"/>
    </source>
</evidence>
<evidence type="ECO:0000256" key="2">
    <source>
        <dbReference type="ARBA" id="ARBA00011073"/>
    </source>
</evidence>
<feature type="signal peptide" evidence="11">
    <location>
        <begin position="1"/>
        <end position="19"/>
    </location>
</feature>
<evidence type="ECO:0000256" key="10">
    <source>
        <dbReference type="RuleBase" id="RU003355"/>
    </source>
</evidence>
<dbReference type="Proteomes" id="UP000017836">
    <property type="component" value="Unassembled WGS sequence"/>
</dbReference>
<keyword evidence="3 9" id="KW-0645">Protease</keyword>
<dbReference type="InterPro" id="IPR037045">
    <property type="entry name" value="S8pro/Inhibitor_I9_sf"/>
</dbReference>
<dbReference type="FunFam" id="3.40.50.200:FF:000006">
    <property type="entry name" value="Subtilisin-like protease SBT1.5"/>
    <property type="match status" value="1"/>
</dbReference>
<feature type="domain" description="Peptidase S8/S53" evidence="12">
    <location>
        <begin position="136"/>
        <end position="579"/>
    </location>
</feature>
<dbReference type="InterPro" id="IPR000209">
    <property type="entry name" value="Peptidase_S8/S53_dom"/>
</dbReference>
<feature type="chain" id="PRO_5004808177" description="Peptidase S8/S53 domain-containing protein" evidence="11">
    <location>
        <begin position="20"/>
        <end position="776"/>
    </location>
</feature>
<dbReference type="InterPro" id="IPR022398">
    <property type="entry name" value="Peptidase_S8_His-AS"/>
</dbReference>
<dbReference type="InterPro" id="IPR036852">
    <property type="entry name" value="Peptidase_S8/S53_dom_sf"/>
</dbReference>
<feature type="active site" description="Charge relay system" evidence="8 9">
    <location>
        <position position="216"/>
    </location>
</feature>
<accession>W1PBK5</accession>
<dbReference type="Pfam" id="PF17766">
    <property type="entry name" value="fn3_6"/>
    <property type="match status" value="1"/>
</dbReference>
<dbReference type="InterPro" id="IPR010259">
    <property type="entry name" value="S8pro/Inhibitor_I9"/>
</dbReference>
<evidence type="ECO:0000313" key="15">
    <source>
        <dbReference type="EMBL" id="ERN07287.1"/>
    </source>
</evidence>
<dbReference type="PANTHER" id="PTHR10795">
    <property type="entry name" value="PROPROTEIN CONVERTASE SUBTILISIN/KEXIN"/>
    <property type="match status" value="1"/>
</dbReference>
<feature type="domain" description="Inhibitor I9" evidence="13">
    <location>
        <begin position="32"/>
        <end position="105"/>
    </location>
</feature>
<dbReference type="PROSITE" id="PS00138">
    <property type="entry name" value="SUBTILASE_SER"/>
    <property type="match status" value="1"/>
</dbReference>
<reference evidence="16" key="1">
    <citation type="journal article" date="2013" name="Science">
        <title>The Amborella genome and the evolution of flowering plants.</title>
        <authorList>
            <consortium name="Amborella Genome Project"/>
        </authorList>
    </citation>
    <scope>NUCLEOTIDE SEQUENCE [LARGE SCALE GENOMIC DNA]</scope>
</reference>
<evidence type="ECO:0000256" key="5">
    <source>
        <dbReference type="ARBA" id="ARBA00022801"/>
    </source>
</evidence>
<keyword evidence="7" id="KW-0325">Glycoprotein</keyword>
<feature type="domain" description="Subtilisin-like protease fibronectin type-III" evidence="14">
    <location>
        <begin position="661"/>
        <end position="763"/>
    </location>
</feature>
<dbReference type="PROSITE" id="PS51892">
    <property type="entry name" value="SUBTILASE"/>
    <property type="match status" value="1"/>
</dbReference>
<keyword evidence="16" id="KW-1185">Reference proteome</keyword>
<evidence type="ECO:0000256" key="1">
    <source>
        <dbReference type="ARBA" id="ARBA00004613"/>
    </source>
</evidence>
<dbReference type="PRINTS" id="PR00723">
    <property type="entry name" value="SUBTILISIN"/>
</dbReference>
<dbReference type="AlphaFoldDB" id="W1PBK5"/>
<dbReference type="GO" id="GO:0004252">
    <property type="term" value="F:serine-type endopeptidase activity"/>
    <property type="evidence" value="ECO:0000318"/>
    <property type="project" value="GO_Central"/>
</dbReference>
<dbReference type="PROSITE" id="PS00137">
    <property type="entry name" value="SUBTILASE_HIS"/>
    <property type="match status" value="1"/>
</dbReference>
<evidence type="ECO:0000256" key="11">
    <source>
        <dbReference type="SAM" id="SignalP"/>
    </source>
</evidence>
<gene>
    <name evidence="15" type="ORF">AMTR_s00019p00211120</name>
</gene>